<dbReference type="InterPro" id="IPR023168">
    <property type="entry name" value="GatB_Yqey_C_2"/>
</dbReference>
<dbReference type="PANTHER" id="PTHR28055">
    <property type="entry name" value="ALTERED INHERITANCE OF MITOCHONDRIA PROTEIN 41, MITOCHONDRIAL"/>
    <property type="match status" value="1"/>
</dbReference>
<sequence>MSLKSKLMDDLKLAMKEKDQVKKSVITLIRSAVKQYEVDNRIELDDDGVIDIVSKQMKQRKDALEEFKKAGREDLIAQTESEIEILKTYLPAQLSDEEVEKIVVETIGEISASSMKDMGKVMSAIMPKVKGKADGKIVNQLVKKHLQ</sequence>
<reference evidence="2" key="1">
    <citation type="submission" date="2016-11" db="EMBL/GenBank/DDBJ databases">
        <authorList>
            <person name="Varghese N."/>
            <person name="Submissions S."/>
        </authorList>
    </citation>
    <scope>NUCLEOTIDE SEQUENCE [LARGE SCALE GENOMIC DNA]</scope>
    <source>
        <strain evidence="2">DSM 15285</strain>
    </source>
</reference>
<gene>
    <name evidence="1" type="ORF">SAMN02744040_00132</name>
</gene>
<evidence type="ECO:0000313" key="2">
    <source>
        <dbReference type="Proteomes" id="UP000242520"/>
    </source>
</evidence>
<dbReference type="PANTHER" id="PTHR28055:SF1">
    <property type="entry name" value="ALTERED INHERITANCE OF MITOCHONDRIA PROTEIN 41, MITOCHONDRIAL"/>
    <property type="match status" value="1"/>
</dbReference>
<dbReference type="Pfam" id="PF09424">
    <property type="entry name" value="YqeY"/>
    <property type="match status" value="1"/>
</dbReference>
<proteinExistence type="predicted"/>
<dbReference type="InterPro" id="IPR019004">
    <property type="entry name" value="YqeY/Aim41"/>
</dbReference>
<dbReference type="GO" id="GO:0016884">
    <property type="term" value="F:carbon-nitrogen ligase activity, with glutamine as amido-N-donor"/>
    <property type="evidence" value="ECO:0007669"/>
    <property type="project" value="InterPro"/>
</dbReference>
<dbReference type="SUPFAM" id="SSF89095">
    <property type="entry name" value="GatB/YqeY motif"/>
    <property type="match status" value="1"/>
</dbReference>
<accession>A0A1M5NN62</accession>
<evidence type="ECO:0000313" key="1">
    <source>
        <dbReference type="EMBL" id="SHG91001.1"/>
    </source>
</evidence>
<dbReference type="RefSeq" id="WP_072722940.1">
    <property type="nucleotide sequence ID" value="NZ_FQXH01000005.1"/>
</dbReference>
<dbReference type="Proteomes" id="UP000242520">
    <property type="component" value="Unassembled WGS sequence"/>
</dbReference>
<protein>
    <recommendedName>
        <fullName evidence="3">GatB/YqeY domain-containing protein</fullName>
    </recommendedName>
</protein>
<dbReference type="Gene3D" id="1.10.1510.10">
    <property type="entry name" value="Uncharacterised protein YqeY/AIM41 PF09424, N-terminal domain"/>
    <property type="match status" value="1"/>
</dbReference>
<dbReference type="Gene3D" id="1.10.10.410">
    <property type="match status" value="1"/>
</dbReference>
<keyword evidence="2" id="KW-1185">Reference proteome</keyword>
<dbReference type="STRING" id="1123350.SAMN02744040_00132"/>
<dbReference type="OrthoDB" id="9794041at2"/>
<dbReference type="InterPro" id="IPR042184">
    <property type="entry name" value="YqeY/Aim41_N"/>
</dbReference>
<dbReference type="EMBL" id="FQXH01000005">
    <property type="protein sequence ID" value="SHG91001.1"/>
    <property type="molecule type" value="Genomic_DNA"/>
</dbReference>
<name>A0A1M5NN62_9FIRM</name>
<organism evidence="1 2">
    <name type="scientific">Tepidibacter thalassicus DSM 15285</name>
    <dbReference type="NCBI Taxonomy" id="1123350"/>
    <lineage>
        <taxon>Bacteria</taxon>
        <taxon>Bacillati</taxon>
        <taxon>Bacillota</taxon>
        <taxon>Clostridia</taxon>
        <taxon>Peptostreptococcales</taxon>
        <taxon>Peptostreptococcaceae</taxon>
        <taxon>Tepidibacter</taxon>
    </lineage>
</organism>
<dbReference type="AlphaFoldDB" id="A0A1M5NN62"/>
<evidence type="ECO:0008006" key="3">
    <source>
        <dbReference type="Google" id="ProtNLM"/>
    </source>
</evidence>
<dbReference type="InterPro" id="IPR003789">
    <property type="entry name" value="Asn/Gln_tRNA_amidoTrase-B-like"/>
</dbReference>